<accession>A0A2T9YS92</accession>
<reference evidence="2 3" key="1">
    <citation type="journal article" date="2018" name="MBio">
        <title>Comparative Genomics Reveals the Core Gene Toolbox for the Fungus-Insect Symbiosis.</title>
        <authorList>
            <person name="Wang Y."/>
            <person name="Stata M."/>
            <person name="Wang W."/>
            <person name="Stajich J.E."/>
            <person name="White M.M."/>
            <person name="Moncalvo J.M."/>
        </authorList>
    </citation>
    <scope>NUCLEOTIDE SEQUENCE [LARGE SCALE GENOMIC DNA]</scope>
    <source>
        <strain evidence="2 3">SWE-8-4</strain>
    </source>
</reference>
<evidence type="ECO:0000256" key="1">
    <source>
        <dbReference type="SAM" id="SignalP"/>
    </source>
</evidence>
<comment type="caution">
    <text evidence="2">The sequence shown here is derived from an EMBL/GenBank/DDBJ whole genome shotgun (WGS) entry which is preliminary data.</text>
</comment>
<feature type="chain" id="PRO_5015682285" description="Pacifastin domain-containing protein" evidence="1">
    <location>
        <begin position="22"/>
        <end position="112"/>
    </location>
</feature>
<protein>
    <recommendedName>
        <fullName evidence="4">Pacifastin domain-containing protein</fullName>
    </recommendedName>
</protein>
<evidence type="ECO:0008006" key="4">
    <source>
        <dbReference type="Google" id="ProtNLM"/>
    </source>
</evidence>
<name>A0A2T9YS92_9FUNG</name>
<dbReference type="EMBL" id="MBFR01000061">
    <property type="protein sequence ID" value="PVU95223.1"/>
    <property type="molecule type" value="Genomic_DNA"/>
</dbReference>
<keyword evidence="3" id="KW-1185">Reference proteome</keyword>
<sequence>MFKLFILLSVALVCVFSQTSSNSECIKRYGSESFKSPNDSCNTCRCGTIDELICTKDDCLSIEAAGNISRKECIEKYGRALFRSPKDNCNFCVCLPKEGMKCTTFDCANFEI</sequence>
<dbReference type="Proteomes" id="UP000245383">
    <property type="component" value="Unassembled WGS sequence"/>
</dbReference>
<dbReference type="AlphaFoldDB" id="A0A2T9YS92"/>
<feature type="signal peptide" evidence="1">
    <location>
        <begin position="1"/>
        <end position="21"/>
    </location>
</feature>
<proteinExistence type="predicted"/>
<evidence type="ECO:0000313" key="2">
    <source>
        <dbReference type="EMBL" id="PVU95223.1"/>
    </source>
</evidence>
<keyword evidence="1" id="KW-0732">Signal</keyword>
<organism evidence="2 3">
    <name type="scientific">Smittium simulii</name>
    <dbReference type="NCBI Taxonomy" id="133385"/>
    <lineage>
        <taxon>Eukaryota</taxon>
        <taxon>Fungi</taxon>
        <taxon>Fungi incertae sedis</taxon>
        <taxon>Zoopagomycota</taxon>
        <taxon>Kickxellomycotina</taxon>
        <taxon>Harpellomycetes</taxon>
        <taxon>Harpellales</taxon>
        <taxon>Legeriomycetaceae</taxon>
        <taxon>Smittium</taxon>
    </lineage>
</organism>
<evidence type="ECO:0000313" key="3">
    <source>
        <dbReference type="Proteomes" id="UP000245383"/>
    </source>
</evidence>
<dbReference type="OrthoDB" id="5527668at2759"/>
<dbReference type="STRING" id="133385.A0A2T9YS92"/>
<gene>
    <name evidence="2" type="ORF">BB561_001946</name>
</gene>